<dbReference type="Gene3D" id="1.10.630.10">
    <property type="entry name" value="Cytochrome P450"/>
    <property type="match status" value="1"/>
</dbReference>
<dbReference type="SUPFAM" id="SSF48264">
    <property type="entry name" value="Cytochrome P450"/>
    <property type="match status" value="1"/>
</dbReference>
<dbReference type="PANTHER" id="PTHR24305:SF232">
    <property type="entry name" value="P450, PUTATIVE (EUROFUNG)-RELATED"/>
    <property type="match status" value="1"/>
</dbReference>
<evidence type="ECO:0000256" key="4">
    <source>
        <dbReference type="ARBA" id="ARBA00022723"/>
    </source>
</evidence>
<dbReference type="GO" id="GO:0005506">
    <property type="term" value="F:iron ion binding"/>
    <property type="evidence" value="ECO:0007669"/>
    <property type="project" value="InterPro"/>
</dbReference>
<dbReference type="GO" id="GO:0004497">
    <property type="term" value="F:monooxygenase activity"/>
    <property type="evidence" value="ECO:0007669"/>
    <property type="project" value="UniProtKB-KW"/>
</dbReference>
<dbReference type="PRINTS" id="PR00465">
    <property type="entry name" value="EP450IV"/>
</dbReference>
<name>A0A4U6X1M6_9PEZI</name>
<keyword evidence="8" id="KW-0560">Oxidoreductase</keyword>
<evidence type="ECO:0000256" key="7">
    <source>
        <dbReference type="PIRSR" id="PIRSR602403-1"/>
    </source>
</evidence>
<feature type="binding site" description="axial binding residue" evidence="7">
    <location>
        <position position="559"/>
    </location>
    <ligand>
        <name>heme</name>
        <dbReference type="ChEBI" id="CHEBI:30413"/>
    </ligand>
    <ligandPart>
        <name>Fe</name>
        <dbReference type="ChEBI" id="CHEBI:18248"/>
    </ligandPart>
</feature>
<evidence type="ECO:0000256" key="3">
    <source>
        <dbReference type="ARBA" id="ARBA00022617"/>
    </source>
</evidence>
<evidence type="ECO:0000256" key="8">
    <source>
        <dbReference type="RuleBase" id="RU000461"/>
    </source>
</evidence>
<evidence type="ECO:0000256" key="5">
    <source>
        <dbReference type="ARBA" id="ARBA00023004"/>
    </source>
</evidence>
<evidence type="ECO:0000313" key="10">
    <source>
        <dbReference type="Proteomes" id="UP000310108"/>
    </source>
</evidence>
<dbReference type="GO" id="GO:0020037">
    <property type="term" value="F:heme binding"/>
    <property type="evidence" value="ECO:0007669"/>
    <property type="project" value="InterPro"/>
</dbReference>
<dbReference type="InterPro" id="IPR050121">
    <property type="entry name" value="Cytochrome_P450_monoxygenase"/>
</dbReference>
<reference evidence="9 10" key="1">
    <citation type="journal article" date="2019" name="PLoS ONE">
        <title>Comparative genome analysis indicates high evolutionary potential of pathogenicity genes in Colletotrichum tanaceti.</title>
        <authorList>
            <person name="Lelwala R.V."/>
            <person name="Korhonen P.K."/>
            <person name="Young N.D."/>
            <person name="Scott J.B."/>
            <person name="Ades P.A."/>
            <person name="Gasser R.B."/>
            <person name="Taylor P.W.J."/>
        </authorList>
    </citation>
    <scope>NUCLEOTIDE SEQUENCE [LARGE SCALE GENOMIC DNA]</scope>
    <source>
        <strain evidence="9">BRIP57314</strain>
    </source>
</reference>
<organism evidence="9 10">
    <name type="scientific">Colletotrichum tanaceti</name>
    <dbReference type="NCBI Taxonomy" id="1306861"/>
    <lineage>
        <taxon>Eukaryota</taxon>
        <taxon>Fungi</taxon>
        <taxon>Dikarya</taxon>
        <taxon>Ascomycota</taxon>
        <taxon>Pezizomycotina</taxon>
        <taxon>Sordariomycetes</taxon>
        <taxon>Hypocreomycetidae</taxon>
        <taxon>Glomerellales</taxon>
        <taxon>Glomerellaceae</taxon>
        <taxon>Colletotrichum</taxon>
        <taxon>Colletotrichum destructivum species complex</taxon>
    </lineage>
</organism>
<comment type="caution">
    <text evidence="9">The sequence shown here is derived from an EMBL/GenBank/DDBJ whole genome shotgun (WGS) entry which is preliminary data.</text>
</comment>
<dbReference type="Pfam" id="PF00067">
    <property type="entry name" value="p450"/>
    <property type="match status" value="2"/>
</dbReference>
<evidence type="ECO:0000256" key="2">
    <source>
        <dbReference type="ARBA" id="ARBA00010617"/>
    </source>
</evidence>
<dbReference type="PROSITE" id="PS00086">
    <property type="entry name" value="CYTOCHROME_P450"/>
    <property type="match status" value="1"/>
</dbReference>
<dbReference type="InterPro" id="IPR036396">
    <property type="entry name" value="Cyt_P450_sf"/>
</dbReference>
<keyword evidence="6 8" id="KW-0503">Monooxygenase</keyword>
<dbReference type="InterPro" id="IPR017972">
    <property type="entry name" value="Cyt_P450_CS"/>
</dbReference>
<dbReference type="GO" id="GO:0016705">
    <property type="term" value="F:oxidoreductase activity, acting on paired donors, with incorporation or reduction of molecular oxygen"/>
    <property type="evidence" value="ECO:0007669"/>
    <property type="project" value="InterPro"/>
</dbReference>
<dbReference type="STRING" id="1306861.A0A4U6X1M6"/>
<evidence type="ECO:0000256" key="1">
    <source>
        <dbReference type="ARBA" id="ARBA00001971"/>
    </source>
</evidence>
<evidence type="ECO:0000313" key="9">
    <source>
        <dbReference type="EMBL" id="TKW49045.1"/>
    </source>
</evidence>
<feature type="non-terminal residue" evidence="9">
    <location>
        <position position="1"/>
    </location>
</feature>
<dbReference type="Proteomes" id="UP000310108">
    <property type="component" value="Unassembled WGS sequence"/>
</dbReference>
<keyword evidence="5 7" id="KW-0408">Iron</keyword>
<protein>
    <submittedName>
        <fullName evidence="9">Cytochrome P450 52E2</fullName>
    </submittedName>
</protein>
<dbReference type="AlphaFoldDB" id="A0A4U6X1M6"/>
<dbReference type="EMBL" id="PJEX01000633">
    <property type="protein sequence ID" value="TKW49045.1"/>
    <property type="molecule type" value="Genomic_DNA"/>
</dbReference>
<accession>A0A4U6X1M6</accession>
<gene>
    <name evidence="9" type="primary">CYP52E2</name>
    <name evidence="9" type="ORF">CTA1_10577</name>
</gene>
<proteinExistence type="inferred from homology"/>
<keyword evidence="4 7" id="KW-0479">Metal-binding</keyword>
<dbReference type="InterPro" id="IPR001128">
    <property type="entry name" value="Cyt_P450"/>
</dbReference>
<dbReference type="PANTHER" id="PTHR24305">
    <property type="entry name" value="CYTOCHROME P450"/>
    <property type="match status" value="1"/>
</dbReference>
<keyword evidence="3 7" id="KW-0349">Heme</keyword>
<dbReference type="PRINTS" id="PR00385">
    <property type="entry name" value="P450"/>
</dbReference>
<comment type="cofactor">
    <cofactor evidence="1 7">
        <name>heme</name>
        <dbReference type="ChEBI" id="CHEBI:30413"/>
    </cofactor>
</comment>
<evidence type="ECO:0000256" key="6">
    <source>
        <dbReference type="ARBA" id="ARBA00023033"/>
    </source>
</evidence>
<dbReference type="InterPro" id="IPR002403">
    <property type="entry name" value="Cyt_P450_E_grp-IV"/>
</dbReference>
<sequence>TPRLFSVFLQTARVPSVIVLNELDARYPSKPRSRYRKMGDQTGYELHDGLKSALLNWASLLAGAVFFLYVLHRAALPKPLKGIPYDDESAKRVLGDIPNLASAPSRREWFVDQVRRHHSPLIQLFIFPFKPPVVICGDPVESQDICTRRTSEFKRASNFKNIFGVIPNHRIVMADDDPRIKRNRELTRDLMTPGFLHEVSAPEIYDKSMRLVELWTEKSRLGNGRPFEAGRDIHNAALDIILSVAFNPDPAKNITARNIAHLESIPTPLATTGDQDLPVTIENLAAEPLTRALSALAESAGRVLRAPLPRLKMWLLRRERLMKEAFVARADMEARELGSAVARMEAGEPPRCAMDQILVRERAIAEKEGRSPEYYSDTVKDELLGYLIAGHDTTSSATQWGIKFLTRYQAVQTRLRADIRTAFPSADGPPPVAEILKAPIPYLDAVIEEILRCCKTLPIMTREASVDTQILGTAIPKGTMVMFLAHGPGYLHPAVPVDETKRTESGKSAQRRIGTWDPEDVADFVPERWLRRDAEGGGREVFDTNAGPIMTFGYGPRGCFGRRLAYLEMKTVLFLVMWSFELGELSAELGSWDSTDGLTTIPKACYVRLRKVQ</sequence>
<comment type="similarity">
    <text evidence="2 8">Belongs to the cytochrome P450 family.</text>
</comment>
<keyword evidence="10" id="KW-1185">Reference proteome</keyword>